<evidence type="ECO:0000256" key="6">
    <source>
        <dbReference type="ARBA" id="ARBA00022777"/>
    </source>
</evidence>
<dbReference type="Gene3D" id="3.30.565.10">
    <property type="entry name" value="Histidine kinase-like ATPase, C-terminal domain"/>
    <property type="match status" value="1"/>
</dbReference>
<sequence>MRLAYRERVIDVREWPGLSAAVRLLPLAVVPLLLLASTFPGEFRVPPRYWLLAMTAAAVFAAGERWPLTASIVLSALAIPMFVNTAWGLSSWVPYLGALAVVDVVRRTDRALETAVAVGGWSVAVIVGLAVDHAPFWRMASAVAAGAYIGLPLLSGLYLRGQRQLAASLRARAAEAESRRAAAEHHARTAERSAMARELHDVIAHHMASIVLRIGVARHVVRADDRLGAVLDDVHDTAAAALADSRRLLVALRDPALGQVALVEPEAVAAELDAAVERVRAAGFAVTAEIAVPPGLDAIGRLTLLRLVQESLTNVMKHAPAASPVSVAVLRSGDAVAVTVRSAGTGAATGDSGDGQGIVGMRERVALTGGTLSAGPDGSGWTVSALLPIAAAAVPR</sequence>
<evidence type="ECO:0000256" key="10">
    <source>
        <dbReference type="SAM" id="Phobius"/>
    </source>
</evidence>
<protein>
    <recommendedName>
        <fullName evidence="2">histidine kinase</fullName>
        <ecNumber evidence="2">2.7.13.3</ecNumber>
    </recommendedName>
</protein>
<keyword evidence="8" id="KW-0902">Two-component regulatory system</keyword>
<keyword evidence="10" id="KW-0812">Transmembrane</keyword>
<feature type="transmembrane region" description="Helical" evidence="10">
    <location>
        <begin position="114"/>
        <end position="131"/>
    </location>
</feature>
<dbReference type="GeneID" id="80333340"/>
<evidence type="ECO:0000256" key="4">
    <source>
        <dbReference type="ARBA" id="ARBA00022679"/>
    </source>
</evidence>
<evidence type="ECO:0000256" key="1">
    <source>
        <dbReference type="ARBA" id="ARBA00000085"/>
    </source>
</evidence>
<feature type="transmembrane region" description="Helical" evidence="10">
    <location>
        <begin position="72"/>
        <end position="102"/>
    </location>
</feature>
<dbReference type="InterPro" id="IPR003594">
    <property type="entry name" value="HATPase_dom"/>
</dbReference>
<evidence type="ECO:0000313" key="14">
    <source>
        <dbReference type="Proteomes" id="UP000317039"/>
    </source>
</evidence>
<dbReference type="Pfam" id="PF07730">
    <property type="entry name" value="HisKA_3"/>
    <property type="match status" value="1"/>
</dbReference>
<dbReference type="EMBL" id="CP041695">
    <property type="protein sequence ID" value="QDP79526.1"/>
    <property type="molecule type" value="Genomic_DNA"/>
</dbReference>
<feature type="domain" description="Signal transduction histidine kinase subgroup 3 dimerisation and phosphoacceptor" evidence="12">
    <location>
        <begin position="191"/>
        <end position="256"/>
    </location>
</feature>
<evidence type="ECO:0000256" key="2">
    <source>
        <dbReference type="ARBA" id="ARBA00012438"/>
    </source>
</evidence>
<dbReference type="GO" id="GO:0005524">
    <property type="term" value="F:ATP binding"/>
    <property type="evidence" value="ECO:0007669"/>
    <property type="project" value="UniProtKB-KW"/>
</dbReference>
<feature type="coiled-coil region" evidence="9">
    <location>
        <begin position="159"/>
        <end position="193"/>
    </location>
</feature>
<gene>
    <name evidence="13" type="ORF">FOH10_13220</name>
</gene>
<dbReference type="SUPFAM" id="SSF55874">
    <property type="entry name" value="ATPase domain of HSP90 chaperone/DNA topoisomerase II/histidine kinase"/>
    <property type="match status" value="1"/>
</dbReference>
<proteinExistence type="predicted"/>
<dbReference type="InterPro" id="IPR050482">
    <property type="entry name" value="Sensor_HK_TwoCompSys"/>
</dbReference>
<reference evidence="13 14" key="1">
    <citation type="submission" date="2019-07" db="EMBL/GenBank/DDBJ databases">
        <title>Complete Genome Sequence and Methylome Analysis of Nocardia otitidis-caviarum NEB252.</title>
        <authorList>
            <person name="Fomenkov A."/>
            <person name="Anton B.P."/>
            <person name="Vincze T."/>
            <person name="Roberts R.J."/>
        </authorList>
    </citation>
    <scope>NUCLEOTIDE SEQUENCE [LARGE SCALE GENOMIC DNA]</scope>
    <source>
        <strain evidence="13 14">NEB252</strain>
    </source>
</reference>
<evidence type="ECO:0000259" key="12">
    <source>
        <dbReference type="Pfam" id="PF07730"/>
    </source>
</evidence>
<name>A0A516NKU2_9NOCA</name>
<dbReference type="CDD" id="cd16917">
    <property type="entry name" value="HATPase_UhpB-NarQ-NarX-like"/>
    <property type="match status" value="1"/>
</dbReference>
<dbReference type="PANTHER" id="PTHR24421:SF10">
    <property type="entry name" value="NITRATE_NITRITE SENSOR PROTEIN NARQ"/>
    <property type="match status" value="1"/>
</dbReference>
<evidence type="ECO:0000259" key="11">
    <source>
        <dbReference type="Pfam" id="PF02518"/>
    </source>
</evidence>
<evidence type="ECO:0000256" key="3">
    <source>
        <dbReference type="ARBA" id="ARBA00022553"/>
    </source>
</evidence>
<dbReference type="InterPro" id="IPR036890">
    <property type="entry name" value="HATPase_C_sf"/>
</dbReference>
<keyword evidence="4" id="KW-0808">Transferase</keyword>
<evidence type="ECO:0000313" key="13">
    <source>
        <dbReference type="EMBL" id="QDP79526.1"/>
    </source>
</evidence>
<evidence type="ECO:0000256" key="7">
    <source>
        <dbReference type="ARBA" id="ARBA00022840"/>
    </source>
</evidence>
<evidence type="ECO:0000256" key="5">
    <source>
        <dbReference type="ARBA" id="ARBA00022741"/>
    </source>
</evidence>
<comment type="catalytic activity">
    <reaction evidence="1">
        <text>ATP + protein L-histidine = ADP + protein N-phospho-L-histidine.</text>
        <dbReference type="EC" id="2.7.13.3"/>
    </reaction>
</comment>
<dbReference type="KEGG" id="nod:FOH10_13220"/>
<keyword evidence="6 13" id="KW-0418">Kinase</keyword>
<dbReference type="GO" id="GO:0016020">
    <property type="term" value="C:membrane"/>
    <property type="evidence" value="ECO:0007669"/>
    <property type="project" value="InterPro"/>
</dbReference>
<organism evidence="13 14">
    <name type="scientific">Nocardia otitidiscaviarum</name>
    <dbReference type="NCBI Taxonomy" id="1823"/>
    <lineage>
        <taxon>Bacteria</taxon>
        <taxon>Bacillati</taxon>
        <taxon>Actinomycetota</taxon>
        <taxon>Actinomycetes</taxon>
        <taxon>Mycobacteriales</taxon>
        <taxon>Nocardiaceae</taxon>
        <taxon>Nocardia</taxon>
    </lineage>
</organism>
<keyword evidence="9" id="KW-0175">Coiled coil</keyword>
<feature type="transmembrane region" description="Helical" evidence="10">
    <location>
        <begin position="137"/>
        <end position="159"/>
    </location>
</feature>
<dbReference type="Proteomes" id="UP000317039">
    <property type="component" value="Chromosome"/>
</dbReference>
<dbReference type="InterPro" id="IPR011712">
    <property type="entry name" value="Sig_transdc_His_kin_sub3_dim/P"/>
</dbReference>
<dbReference type="GO" id="GO:0000155">
    <property type="term" value="F:phosphorelay sensor kinase activity"/>
    <property type="evidence" value="ECO:0007669"/>
    <property type="project" value="InterPro"/>
</dbReference>
<dbReference type="Gene3D" id="1.20.5.1930">
    <property type="match status" value="1"/>
</dbReference>
<dbReference type="RefSeq" id="WP_143980917.1">
    <property type="nucleotide sequence ID" value="NZ_CP041695.1"/>
</dbReference>
<evidence type="ECO:0000256" key="9">
    <source>
        <dbReference type="SAM" id="Coils"/>
    </source>
</evidence>
<keyword evidence="7" id="KW-0067">ATP-binding</keyword>
<feature type="transmembrane region" description="Helical" evidence="10">
    <location>
        <begin position="20"/>
        <end position="37"/>
    </location>
</feature>
<keyword evidence="3" id="KW-0597">Phosphoprotein</keyword>
<dbReference type="PANTHER" id="PTHR24421">
    <property type="entry name" value="NITRATE/NITRITE SENSOR PROTEIN NARX-RELATED"/>
    <property type="match status" value="1"/>
</dbReference>
<dbReference type="Pfam" id="PF02518">
    <property type="entry name" value="HATPase_c"/>
    <property type="match status" value="1"/>
</dbReference>
<keyword evidence="10" id="KW-0472">Membrane</keyword>
<keyword evidence="10" id="KW-1133">Transmembrane helix</keyword>
<dbReference type="AlphaFoldDB" id="A0A516NKU2"/>
<dbReference type="EC" id="2.7.13.3" evidence="2"/>
<feature type="domain" description="Histidine kinase/HSP90-like ATPase" evidence="11">
    <location>
        <begin position="303"/>
        <end position="389"/>
    </location>
</feature>
<accession>A0A516NKU2</accession>
<evidence type="ECO:0000256" key="8">
    <source>
        <dbReference type="ARBA" id="ARBA00023012"/>
    </source>
</evidence>
<keyword evidence="5" id="KW-0547">Nucleotide-binding</keyword>
<dbReference type="GO" id="GO:0046983">
    <property type="term" value="F:protein dimerization activity"/>
    <property type="evidence" value="ECO:0007669"/>
    <property type="project" value="InterPro"/>
</dbReference>